<evidence type="ECO:0000313" key="3">
    <source>
        <dbReference type="EMBL" id="KMM71235.1"/>
    </source>
</evidence>
<protein>
    <submittedName>
        <fullName evidence="3">Uncharacterized protein</fullName>
    </submittedName>
</protein>
<accession>A0A0J6FP69</accession>
<evidence type="ECO:0000256" key="1">
    <source>
        <dbReference type="SAM" id="MobiDB-lite"/>
    </source>
</evidence>
<reference evidence="4" key="3">
    <citation type="journal article" date="2010" name="Genome Res.">
        <title>Population genomic sequencing of Coccidioides fungi reveals recent hybridization and transposon control.</title>
        <authorList>
            <person name="Neafsey D.E."/>
            <person name="Barker B.M."/>
            <person name="Sharpton T.J."/>
            <person name="Stajich J.E."/>
            <person name="Park D.J."/>
            <person name="Whiston E."/>
            <person name="Hung C.-Y."/>
            <person name="McMahan C."/>
            <person name="White J."/>
            <person name="Sykes S."/>
            <person name="Heiman D."/>
            <person name="Young S."/>
            <person name="Zeng Q."/>
            <person name="Abouelleil A."/>
            <person name="Aftuck L."/>
            <person name="Bessette D."/>
            <person name="Brown A."/>
            <person name="FitzGerald M."/>
            <person name="Lui A."/>
            <person name="Macdonald J.P."/>
            <person name="Priest M."/>
            <person name="Orbach M.J."/>
            <person name="Galgiani J.N."/>
            <person name="Kirkland T.N."/>
            <person name="Cole G.T."/>
            <person name="Birren B.W."/>
            <person name="Henn M.R."/>
            <person name="Taylor J.W."/>
            <person name="Rounsley S.D."/>
        </authorList>
    </citation>
    <scope>NUCLEOTIDE SEQUENCE [LARGE SCALE GENOMIC DNA]</scope>
    <source>
        <strain evidence="4">RMSCC 3488</strain>
    </source>
</reference>
<feature type="region of interest" description="Disordered" evidence="1">
    <location>
        <begin position="154"/>
        <end position="174"/>
    </location>
</feature>
<keyword evidence="2" id="KW-0812">Transmembrane</keyword>
<reference evidence="4" key="2">
    <citation type="journal article" date="2009" name="Genome Res.">
        <title>Comparative genomic analyses of the human fungal pathogens Coccidioides and their relatives.</title>
        <authorList>
            <person name="Sharpton T.J."/>
            <person name="Stajich J.E."/>
            <person name="Rounsley S.D."/>
            <person name="Gardner M.J."/>
            <person name="Wortman J.R."/>
            <person name="Jordar V.S."/>
            <person name="Maiti R."/>
            <person name="Kodira C.D."/>
            <person name="Neafsey D.E."/>
            <person name="Zeng Q."/>
            <person name="Hung C.-Y."/>
            <person name="McMahan C."/>
            <person name="Muszewska A."/>
            <person name="Grynberg M."/>
            <person name="Mandel M.A."/>
            <person name="Kellner E.M."/>
            <person name="Barker B.M."/>
            <person name="Galgiani J.N."/>
            <person name="Orbach M.J."/>
            <person name="Kirkland T.N."/>
            <person name="Cole G.T."/>
            <person name="Henn M.R."/>
            <person name="Birren B.W."/>
            <person name="Taylor J.W."/>
        </authorList>
    </citation>
    <scope>NUCLEOTIDE SEQUENCE [LARGE SCALE GENOMIC DNA]</scope>
    <source>
        <strain evidence="4">RMSCC 3488</strain>
    </source>
</reference>
<keyword evidence="2" id="KW-1133">Transmembrane helix</keyword>
<feature type="transmembrane region" description="Helical" evidence="2">
    <location>
        <begin position="41"/>
        <end position="62"/>
    </location>
</feature>
<gene>
    <name evidence="3" type="ORF">CPAG_07542</name>
</gene>
<name>A0A0J6FP69_COCPO</name>
<evidence type="ECO:0000256" key="2">
    <source>
        <dbReference type="SAM" id="Phobius"/>
    </source>
</evidence>
<reference evidence="3 4" key="1">
    <citation type="submission" date="2007-06" db="EMBL/GenBank/DDBJ databases">
        <title>The Genome Sequence of Coccidioides posadasii RMSCC_3488.</title>
        <authorList>
            <consortium name="Coccidioides Genome Resources Consortium"/>
            <consortium name="The Broad Institute Genome Sequencing Platform"/>
            <person name="Henn M.R."/>
            <person name="Sykes S."/>
            <person name="Young S."/>
            <person name="Jaffe D."/>
            <person name="Berlin A."/>
            <person name="Alvarez P."/>
            <person name="Butler J."/>
            <person name="Gnerre S."/>
            <person name="Grabherr M."/>
            <person name="Mauceli E."/>
            <person name="Brockman W."/>
            <person name="Kodira C."/>
            <person name="Alvarado L."/>
            <person name="Zeng Q."/>
            <person name="Crawford M."/>
            <person name="Antoine C."/>
            <person name="Devon K."/>
            <person name="Galgiani J."/>
            <person name="Orsborn K."/>
            <person name="Lewis M.L."/>
            <person name="Nusbaum C."/>
            <person name="Galagan J."/>
            <person name="Birren B."/>
        </authorList>
    </citation>
    <scope>NUCLEOTIDE SEQUENCE [LARGE SCALE GENOMIC DNA]</scope>
    <source>
        <strain evidence="3 4">RMSCC 3488</strain>
    </source>
</reference>
<evidence type="ECO:0000313" key="4">
    <source>
        <dbReference type="Proteomes" id="UP000054567"/>
    </source>
</evidence>
<sequence length="174" mass="18322">MEYMAADSSVTPVPLITGDVSNLRNILTLMFNCMIPVVESVAVAIFLPFGLGVTGVSLAVCVHFSSVSGKSIAALGPLPSGVSMPQNNSEAVTFIPEAEELQSYLPCERVVEILAAELWQIVSCDLAGDDWALPGLNLSLKQLKSPLSAISRGDSASRASSLHPQDAFSPHRPG</sequence>
<dbReference type="EMBL" id="DS268113">
    <property type="protein sequence ID" value="KMM71235.1"/>
    <property type="molecule type" value="Genomic_DNA"/>
</dbReference>
<dbReference type="VEuPathDB" id="FungiDB:CPAG_07542"/>
<proteinExistence type="predicted"/>
<dbReference type="AlphaFoldDB" id="A0A0J6FP69"/>
<organism evidence="3 4">
    <name type="scientific">Coccidioides posadasii RMSCC 3488</name>
    <dbReference type="NCBI Taxonomy" id="454284"/>
    <lineage>
        <taxon>Eukaryota</taxon>
        <taxon>Fungi</taxon>
        <taxon>Dikarya</taxon>
        <taxon>Ascomycota</taxon>
        <taxon>Pezizomycotina</taxon>
        <taxon>Eurotiomycetes</taxon>
        <taxon>Eurotiomycetidae</taxon>
        <taxon>Onygenales</taxon>
        <taxon>Onygenaceae</taxon>
        <taxon>Coccidioides</taxon>
    </lineage>
</organism>
<keyword evidence="2" id="KW-0472">Membrane</keyword>
<dbReference type="Proteomes" id="UP000054567">
    <property type="component" value="Unassembled WGS sequence"/>
</dbReference>